<dbReference type="GO" id="GO:0070481">
    <property type="term" value="P:nuclear-transcribed mRNA catabolic process, non-stop decay"/>
    <property type="evidence" value="ECO:0007669"/>
    <property type="project" value="InterPro"/>
</dbReference>
<feature type="domain" description="eRF1/Pelota-like N-terminal" evidence="1">
    <location>
        <begin position="1"/>
        <end position="123"/>
    </location>
</feature>
<dbReference type="GO" id="GO:0070966">
    <property type="term" value="P:nuclear-transcribed mRNA catabolic process, no-go decay"/>
    <property type="evidence" value="ECO:0007669"/>
    <property type="project" value="InterPro"/>
</dbReference>
<sequence>MKLLEHSFEEDGSEFMRLLCNTQDDFWQLYNVVHRGDRVEALTTRKIKGSGRRSKCVIEVLVTSIEFDPAYCGIRFRGYVNTSTTVADMADSHTLDIKVNLPFKVTKKRWLPVDFQRIETTFDVRHEAVMAAVVLHEGVAQIFLLKRSMTVVKATVNMQVARKRAGATAGHDTGVEEFLETTAKTFMRHIKVEDMKAVILAGRGFIHKSFQKTLFNVADQMGQPITKKQQEKFVLVSVSSGYKHSVKEILNSPDTVTALANTAVSLHYAFLDYLHNSYLFRPEKRSKQLTNSWDW</sequence>
<dbReference type="PANTHER" id="PTHR10853">
    <property type="entry name" value="PELOTA"/>
    <property type="match status" value="1"/>
</dbReference>
<dbReference type="InterPro" id="IPR042226">
    <property type="entry name" value="eFR1_2_sf"/>
</dbReference>
<dbReference type="GO" id="GO:0071025">
    <property type="term" value="P:RNA surveillance"/>
    <property type="evidence" value="ECO:0007669"/>
    <property type="project" value="InterPro"/>
</dbReference>
<dbReference type="InterPro" id="IPR004405">
    <property type="entry name" value="TF_pelota"/>
</dbReference>
<dbReference type="SUPFAM" id="SSF53137">
    <property type="entry name" value="Translational machinery components"/>
    <property type="match status" value="1"/>
</dbReference>
<evidence type="ECO:0000313" key="3">
    <source>
        <dbReference type="WBParaSite" id="Pan_g16053.t1"/>
    </source>
</evidence>
<reference evidence="2" key="1">
    <citation type="journal article" date="2013" name="Genetics">
        <title>The draft genome and transcriptome of Panagrellus redivivus are shaped by the harsh demands of a free-living lifestyle.</title>
        <authorList>
            <person name="Srinivasan J."/>
            <person name="Dillman A.R."/>
            <person name="Macchietto M.G."/>
            <person name="Heikkinen L."/>
            <person name="Lakso M."/>
            <person name="Fracchia K.M."/>
            <person name="Antoshechkin I."/>
            <person name="Mortazavi A."/>
            <person name="Wong G."/>
            <person name="Sternberg P.W."/>
        </authorList>
    </citation>
    <scope>NUCLEOTIDE SEQUENCE [LARGE SCALE GENOMIC DNA]</scope>
    <source>
        <strain evidence="2">MT8872</strain>
    </source>
</reference>
<dbReference type="InterPro" id="IPR058547">
    <property type="entry name" value="Pelota_N"/>
</dbReference>
<dbReference type="SMART" id="SM01194">
    <property type="entry name" value="eRF1_1"/>
    <property type="match status" value="1"/>
</dbReference>
<dbReference type="WBParaSite" id="Pan_g16053.t1">
    <property type="protein sequence ID" value="Pan_g16053.t1"/>
    <property type="gene ID" value="Pan_g16053"/>
</dbReference>
<name>A0A7E4V4S9_PANRE</name>
<dbReference type="InterPro" id="IPR038069">
    <property type="entry name" value="Pelota/DOM34_N"/>
</dbReference>
<keyword evidence="2" id="KW-1185">Reference proteome</keyword>
<evidence type="ECO:0000313" key="2">
    <source>
        <dbReference type="Proteomes" id="UP000492821"/>
    </source>
</evidence>
<dbReference type="InterPro" id="IPR005140">
    <property type="entry name" value="eRF1_Pelota-like_N"/>
</dbReference>
<reference evidence="3" key="2">
    <citation type="submission" date="2020-10" db="UniProtKB">
        <authorList>
            <consortium name="WormBaseParasite"/>
        </authorList>
    </citation>
    <scope>IDENTIFICATION</scope>
</reference>
<evidence type="ECO:0000259" key="1">
    <source>
        <dbReference type="SMART" id="SM01194"/>
    </source>
</evidence>
<proteinExistence type="predicted"/>
<dbReference type="SUPFAM" id="SSF159065">
    <property type="entry name" value="Dom34/Pelota N-terminal domain-like"/>
    <property type="match status" value="1"/>
</dbReference>
<dbReference type="Gene3D" id="3.30.420.60">
    <property type="entry name" value="eRF1 domain 2"/>
    <property type="match status" value="1"/>
</dbReference>
<dbReference type="Pfam" id="PF26356">
    <property type="entry name" value="Pelota_N"/>
    <property type="match status" value="1"/>
</dbReference>
<organism evidence="2 3">
    <name type="scientific">Panagrellus redivivus</name>
    <name type="common">Microworm</name>
    <dbReference type="NCBI Taxonomy" id="6233"/>
    <lineage>
        <taxon>Eukaryota</taxon>
        <taxon>Metazoa</taxon>
        <taxon>Ecdysozoa</taxon>
        <taxon>Nematoda</taxon>
        <taxon>Chromadorea</taxon>
        <taxon>Rhabditida</taxon>
        <taxon>Tylenchina</taxon>
        <taxon>Panagrolaimomorpha</taxon>
        <taxon>Panagrolaimoidea</taxon>
        <taxon>Panagrolaimidae</taxon>
        <taxon>Panagrellus</taxon>
    </lineage>
</organism>
<dbReference type="GO" id="GO:0005737">
    <property type="term" value="C:cytoplasm"/>
    <property type="evidence" value="ECO:0007669"/>
    <property type="project" value="TreeGrafter"/>
</dbReference>
<dbReference type="Proteomes" id="UP000492821">
    <property type="component" value="Unassembled WGS sequence"/>
</dbReference>
<protein>
    <submittedName>
        <fullName evidence="3">ERF1_1 domain-containing protein</fullName>
    </submittedName>
</protein>
<dbReference type="GO" id="GO:0070651">
    <property type="term" value="P:nonfunctional rRNA decay"/>
    <property type="evidence" value="ECO:0007669"/>
    <property type="project" value="TreeGrafter"/>
</dbReference>
<accession>A0A7E4V4S9</accession>
<dbReference type="InterPro" id="IPR005141">
    <property type="entry name" value="eRF1_2"/>
</dbReference>
<dbReference type="GO" id="GO:0032790">
    <property type="term" value="P:ribosome disassembly"/>
    <property type="evidence" value="ECO:0007669"/>
    <property type="project" value="TreeGrafter"/>
</dbReference>
<dbReference type="Gene3D" id="2.30.30.870">
    <property type="entry name" value="Pelota, domain A"/>
    <property type="match status" value="1"/>
</dbReference>
<dbReference type="Pfam" id="PF03464">
    <property type="entry name" value="eRF1_2"/>
    <property type="match status" value="1"/>
</dbReference>
<dbReference type="PANTHER" id="PTHR10853:SF0">
    <property type="entry name" value="PROTEIN PELOTA HOMOLOG"/>
    <property type="match status" value="1"/>
</dbReference>
<dbReference type="AlphaFoldDB" id="A0A7E4V4S9"/>